<feature type="transmembrane region" description="Helical" evidence="7">
    <location>
        <begin position="204"/>
        <end position="226"/>
    </location>
</feature>
<gene>
    <name evidence="8" type="ORF">FC56_GL001159</name>
</gene>
<evidence type="ECO:0000256" key="2">
    <source>
        <dbReference type="ARBA" id="ARBA00022448"/>
    </source>
</evidence>
<reference evidence="8 9" key="1">
    <citation type="journal article" date="2015" name="Genome Announc.">
        <title>Expanding the biotechnology potential of lactobacilli through comparative genomics of 213 strains and associated genera.</title>
        <authorList>
            <person name="Sun Z."/>
            <person name="Harris H.M."/>
            <person name="McCann A."/>
            <person name="Guo C."/>
            <person name="Argimon S."/>
            <person name="Zhang W."/>
            <person name="Yang X."/>
            <person name="Jeffery I.B."/>
            <person name="Cooney J.C."/>
            <person name="Kagawa T.F."/>
            <person name="Liu W."/>
            <person name="Song Y."/>
            <person name="Salvetti E."/>
            <person name="Wrobel A."/>
            <person name="Rasinkangas P."/>
            <person name="Parkhill J."/>
            <person name="Rea M.C."/>
            <person name="O'Sullivan O."/>
            <person name="Ritari J."/>
            <person name="Douillard F.P."/>
            <person name="Paul Ross R."/>
            <person name="Yang R."/>
            <person name="Briner A.E."/>
            <person name="Felis G.E."/>
            <person name="de Vos W.M."/>
            <person name="Barrangou R."/>
            <person name="Klaenhammer T.R."/>
            <person name="Caufield P.W."/>
            <person name="Cui Y."/>
            <person name="Zhang H."/>
            <person name="O'Toole P.W."/>
        </authorList>
    </citation>
    <scope>NUCLEOTIDE SEQUENCE [LARGE SCALE GENOMIC DNA]</scope>
    <source>
        <strain evidence="8 9">DSM 24302</strain>
    </source>
</reference>
<feature type="transmembrane region" description="Helical" evidence="7">
    <location>
        <begin position="38"/>
        <end position="61"/>
    </location>
</feature>
<dbReference type="GO" id="GO:0005886">
    <property type="term" value="C:plasma membrane"/>
    <property type="evidence" value="ECO:0007669"/>
    <property type="project" value="UniProtKB-SubCell"/>
</dbReference>
<keyword evidence="9" id="KW-1185">Reference proteome</keyword>
<feature type="transmembrane region" description="Helical" evidence="7">
    <location>
        <begin position="159"/>
        <end position="184"/>
    </location>
</feature>
<keyword evidence="4 7" id="KW-0812">Transmembrane</keyword>
<feature type="transmembrane region" description="Helical" evidence="7">
    <location>
        <begin position="122"/>
        <end position="147"/>
    </location>
</feature>
<dbReference type="PANTHER" id="PTHR42770">
    <property type="entry name" value="AMINO ACID TRANSPORTER-RELATED"/>
    <property type="match status" value="1"/>
</dbReference>
<dbReference type="RefSeq" id="WP_056977311.1">
    <property type="nucleotide sequence ID" value="NZ_AYZR01000004.1"/>
</dbReference>
<sequence>MKVQSKISLTGLILMIFSTIYGFANTTVAFAQMGYASIIWYIFAAIVFFLPSGLMFAEYGSAFKDDHGGFYSWLSESVGEKTAFVGTFIWLSSWVIWLVSTSSKVWIPLTTLLTGSDKTQTWHFMGLTPIQTVGILALIWMIAITFFSSKGIDSIARVGSIGGTFVMILTGIFVVASVILLFANHGQLQEPIHGAVSFIKSPNVGFQSPIAVFSFVVYAIFAYGGMESMGGIVDDLDKPEKNFPKGILIATLFVTVFYSLCIFLWGISTNWSKVIGGDDVNLGNITYVLMNNLGLFFGHSLGLSHATSVMLGSLLARFTGLSMFLGYFGSFFILTYSPLKSFIMGSPKELWPEKMTKLNKNGMPAYAMWIQAAIVSVIVLLISFGGSGAQKFYLILTDMGNISTSVPYLFLIAAFPFFKSKQNIERPFVAFKNKTWTNIIVAFILIILSLGIIFTAVEPILQHDYTTAFWTIIGPIFFGGVALIFYSSQSKRLKK</sequence>
<evidence type="ECO:0000313" key="9">
    <source>
        <dbReference type="Proteomes" id="UP000051256"/>
    </source>
</evidence>
<dbReference type="AlphaFoldDB" id="A0A0R2D392"/>
<feature type="transmembrane region" description="Helical" evidence="7">
    <location>
        <begin position="314"/>
        <end position="336"/>
    </location>
</feature>
<dbReference type="GO" id="GO:0022857">
    <property type="term" value="F:transmembrane transporter activity"/>
    <property type="evidence" value="ECO:0007669"/>
    <property type="project" value="InterPro"/>
</dbReference>
<dbReference type="PATRIC" id="fig|1423802.4.peg.1175"/>
<dbReference type="NCBIfam" id="NF011775">
    <property type="entry name" value="PRK15238.1"/>
    <property type="match status" value="1"/>
</dbReference>
<comment type="caution">
    <text evidence="8">The sequence shown here is derived from an EMBL/GenBank/DDBJ whole genome shotgun (WGS) entry which is preliminary data.</text>
</comment>
<name>A0A0R2D392_9LACO</name>
<evidence type="ECO:0000313" key="8">
    <source>
        <dbReference type="EMBL" id="KRM94211.1"/>
    </source>
</evidence>
<dbReference type="PANTHER" id="PTHR42770:SF15">
    <property type="entry name" value="GLUTAMATE_GAMMA-AMINOBUTYRATE ANTIPORTER-RELATED"/>
    <property type="match status" value="1"/>
</dbReference>
<evidence type="ECO:0000256" key="7">
    <source>
        <dbReference type="SAM" id="Phobius"/>
    </source>
</evidence>
<organism evidence="8 9">
    <name type="scientific">Lentilactobacillus senioris DSM 24302 = JCM 17472</name>
    <dbReference type="NCBI Taxonomy" id="1423802"/>
    <lineage>
        <taxon>Bacteria</taxon>
        <taxon>Bacillati</taxon>
        <taxon>Bacillota</taxon>
        <taxon>Bacilli</taxon>
        <taxon>Lactobacillales</taxon>
        <taxon>Lactobacillaceae</taxon>
        <taxon>Lentilactobacillus</taxon>
    </lineage>
</organism>
<dbReference type="Gene3D" id="1.20.1740.10">
    <property type="entry name" value="Amino acid/polyamine transporter I"/>
    <property type="match status" value="1"/>
</dbReference>
<keyword evidence="5 7" id="KW-1133">Transmembrane helix</keyword>
<evidence type="ECO:0000256" key="6">
    <source>
        <dbReference type="ARBA" id="ARBA00023136"/>
    </source>
</evidence>
<evidence type="ECO:0000256" key="5">
    <source>
        <dbReference type="ARBA" id="ARBA00022989"/>
    </source>
</evidence>
<evidence type="ECO:0000256" key="4">
    <source>
        <dbReference type="ARBA" id="ARBA00022692"/>
    </source>
</evidence>
<keyword evidence="6 7" id="KW-0472">Membrane</keyword>
<dbReference type="PIRSF" id="PIRSF006060">
    <property type="entry name" value="AA_transporter"/>
    <property type="match status" value="1"/>
</dbReference>
<evidence type="ECO:0000256" key="3">
    <source>
        <dbReference type="ARBA" id="ARBA00022475"/>
    </source>
</evidence>
<accession>A0A0R2D392</accession>
<dbReference type="EMBL" id="AYZR01000004">
    <property type="protein sequence ID" value="KRM94211.1"/>
    <property type="molecule type" value="Genomic_DNA"/>
</dbReference>
<feature type="transmembrane region" description="Helical" evidence="7">
    <location>
        <begin position="247"/>
        <end position="267"/>
    </location>
</feature>
<dbReference type="InterPro" id="IPR002293">
    <property type="entry name" value="AA/rel_permease1"/>
</dbReference>
<proteinExistence type="predicted"/>
<keyword evidence="3" id="KW-1003">Cell membrane</keyword>
<keyword evidence="2" id="KW-0813">Transport</keyword>
<feature type="transmembrane region" description="Helical" evidence="7">
    <location>
        <begin position="365"/>
        <end position="386"/>
    </location>
</feature>
<evidence type="ECO:0000256" key="1">
    <source>
        <dbReference type="ARBA" id="ARBA00004651"/>
    </source>
</evidence>
<feature type="transmembrane region" description="Helical" evidence="7">
    <location>
        <begin position="467"/>
        <end position="486"/>
    </location>
</feature>
<protein>
    <submittedName>
        <fullName evidence="8">Amino acid transporter</fullName>
    </submittedName>
</protein>
<feature type="transmembrane region" description="Helical" evidence="7">
    <location>
        <begin position="392"/>
        <end position="418"/>
    </location>
</feature>
<dbReference type="InterPro" id="IPR050367">
    <property type="entry name" value="APC_superfamily"/>
</dbReference>
<feature type="transmembrane region" description="Helical" evidence="7">
    <location>
        <begin position="439"/>
        <end position="461"/>
    </location>
</feature>
<feature type="transmembrane region" description="Helical" evidence="7">
    <location>
        <begin position="12"/>
        <end position="32"/>
    </location>
</feature>
<dbReference type="Proteomes" id="UP000051256">
    <property type="component" value="Unassembled WGS sequence"/>
</dbReference>
<dbReference type="Pfam" id="PF13520">
    <property type="entry name" value="AA_permease_2"/>
    <property type="match status" value="1"/>
</dbReference>
<comment type="subcellular location">
    <subcellularLocation>
        <location evidence="1">Cell membrane</location>
        <topology evidence="1">Multi-pass membrane protein</topology>
    </subcellularLocation>
</comment>